<evidence type="ECO:0000313" key="2">
    <source>
        <dbReference type="Proteomes" id="UP000284267"/>
    </source>
</evidence>
<dbReference type="AlphaFoldDB" id="A0A415HVH7"/>
<reference evidence="1 2" key="1">
    <citation type="submission" date="2018-08" db="EMBL/GenBank/DDBJ databases">
        <title>A genome reference for cultivated species of the human gut microbiota.</title>
        <authorList>
            <person name="Zou Y."/>
            <person name="Xue W."/>
            <person name="Luo G."/>
        </authorList>
    </citation>
    <scope>NUCLEOTIDE SEQUENCE [LARGE SCALE GENOMIC DNA]</scope>
    <source>
        <strain evidence="1 2">AF39-4</strain>
    </source>
</reference>
<protein>
    <submittedName>
        <fullName evidence="1">Uncharacterized protein</fullName>
    </submittedName>
</protein>
<dbReference type="EMBL" id="QROE01000001">
    <property type="protein sequence ID" value="RHK98269.1"/>
    <property type="molecule type" value="Genomic_DNA"/>
</dbReference>
<dbReference type="Proteomes" id="UP000284267">
    <property type="component" value="Unassembled WGS sequence"/>
</dbReference>
<comment type="caution">
    <text evidence="1">The sequence shown here is derived from an EMBL/GenBank/DDBJ whole genome shotgun (WGS) entry which is preliminary data.</text>
</comment>
<accession>A0A415HVH7</accession>
<proteinExistence type="predicted"/>
<sequence length="90" mass="10750">MCKSVLTMNTPDRCDDCLCVDTYDSSYQWCRYAKKKMPFSIHFTKPDWCPLKPLPEKDDWDDQYDEYYTGYANGWNRCLSKITGEYDELC</sequence>
<gene>
    <name evidence="1" type="ORF">DW040_02890</name>
</gene>
<dbReference type="RefSeq" id="WP_118367510.1">
    <property type="nucleotide sequence ID" value="NZ_CABJDZ010000001.1"/>
</dbReference>
<organism evidence="1 2">
    <name type="scientific">Blautia obeum</name>
    <dbReference type="NCBI Taxonomy" id="40520"/>
    <lineage>
        <taxon>Bacteria</taxon>
        <taxon>Bacillati</taxon>
        <taxon>Bacillota</taxon>
        <taxon>Clostridia</taxon>
        <taxon>Lachnospirales</taxon>
        <taxon>Lachnospiraceae</taxon>
        <taxon>Blautia</taxon>
    </lineage>
</organism>
<evidence type="ECO:0000313" key="1">
    <source>
        <dbReference type="EMBL" id="RHK98269.1"/>
    </source>
</evidence>
<name>A0A415HVH7_9FIRM</name>